<dbReference type="Proteomes" id="UP000515369">
    <property type="component" value="Chromosome"/>
</dbReference>
<evidence type="ECO:0000313" key="2">
    <source>
        <dbReference type="Proteomes" id="UP000515369"/>
    </source>
</evidence>
<dbReference type="AlphaFoldDB" id="A0A7G5GY85"/>
<reference evidence="1 2" key="1">
    <citation type="submission" date="2020-07" db="EMBL/GenBank/DDBJ databases">
        <title>Spirosoma foliorum sp. nov., isolated from the leaves on the Nejang mountain Korea, Republic of.</title>
        <authorList>
            <person name="Ho H."/>
            <person name="Lee Y.-J."/>
            <person name="Nurcahyanto D.-A."/>
            <person name="Kim S.-G."/>
        </authorList>
    </citation>
    <scope>NUCLEOTIDE SEQUENCE [LARGE SCALE GENOMIC DNA]</scope>
    <source>
        <strain evidence="1 2">PL0136</strain>
    </source>
</reference>
<evidence type="ECO:0000313" key="1">
    <source>
        <dbReference type="EMBL" id="QMW03827.1"/>
    </source>
</evidence>
<gene>
    <name evidence="1" type="ORF">H3H32_02385</name>
</gene>
<dbReference type="EMBL" id="CP059732">
    <property type="protein sequence ID" value="QMW03827.1"/>
    <property type="molecule type" value="Genomic_DNA"/>
</dbReference>
<dbReference type="KEGG" id="sfol:H3H32_02385"/>
<protein>
    <submittedName>
        <fullName evidence="1">Uncharacterized protein</fullName>
    </submittedName>
</protein>
<organism evidence="1 2">
    <name type="scientific">Spirosoma foliorum</name>
    <dbReference type="NCBI Taxonomy" id="2710596"/>
    <lineage>
        <taxon>Bacteria</taxon>
        <taxon>Pseudomonadati</taxon>
        <taxon>Bacteroidota</taxon>
        <taxon>Cytophagia</taxon>
        <taxon>Cytophagales</taxon>
        <taxon>Cytophagaceae</taxon>
        <taxon>Spirosoma</taxon>
    </lineage>
</organism>
<accession>A0A7G5GY85</accession>
<dbReference type="RefSeq" id="WP_182461084.1">
    <property type="nucleotide sequence ID" value="NZ_CP059732.1"/>
</dbReference>
<sequence>MRPDKELDQIEPLLADPVQLLAELTVNINQRFDQFQQELSDVKTGQQLILQILREKLP</sequence>
<name>A0A7G5GY85_9BACT</name>
<keyword evidence="2" id="KW-1185">Reference proteome</keyword>
<proteinExistence type="predicted"/>